<dbReference type="InterPro" id="IPR001678">
    <property type="entry name" value="MeTrfase_RsmB-F_NOP2_dom"/>
</dbReference>
<evidence type="ECO:0000256" key="3">
    <source>
        <dbReference type="ARBA" id="ARBA00022679"/>
    </source>
</evidence>
<evidence type="ECO:0000256" key="2">
    <source>
        <dbReference type="ARBA" id="ARBA00022603"/>
    </source>
</evidence>
<evidence type="ECO:0000256" key="1">
    <source>
        <dbReference type="ARBA" id="ARBA00007494"/>
    </source>
</evidence>
<evidence type="ECO:0000256" key="4">
    <source>
        <dbReference type="ARBA" id="ARBA00022691"/>
    </source>
</evidence>
<dbReference type="InterPro" id="IPR018314">
    <property type="entry name" value="RsmB/NOL1/NOP2-like_CS"/>
</dbReference>
<dbReference type="GO" id="GO:0001510">
    <property type="term" value="P:RNA methylation"/>
    <property type="evidence" value="ECO:0007669"/>
    <property type="project" value="InterPro"/>
</dbReference>
<comment type="similarity">
    <text evidence="1 6">Belongs to the class I-like SAM-binding methyltransferase superfamily. RsmB/NOP family.</text>
</comment>
<dbReference type="Pfam" id="PF01189">
    <property type="entry name" value="Methyltr_RsmB-F"/>
    <property type="match status" value="1"/>
</dbReference>
<dbReference type="CDD" id="cd02440">
    <property type="entry name" value="AdoMet_MTases"/>
    <property type="match status" value="1"/>
</dbReference>
<dbReference type="EMBL" id="PCYM01000001">
    <property type="protein sequence ID" value="PIR47870.1"/>
    <property type="molecule type" value="Genomic_DNA"/>
</dbReference>
<dbReference type="SUPFAM" id="SSF53335">
    <property type="entry name" value="S-adenosyl-L-methionine-dependent methyltransferases"/>
    <property type="match status" value="1"/>
</dbReference>
<feature type="binding site" evidence="6">
    <location>
        <begin position="118"/>
        <end position="124"/>
    </location>
    <ligand>
        <name>S-adenosyl-L-methionine</name>
        <dbReference type="ChEBI" id="CHEBI:59789"/>
    </ligand>
</feature>
<dbReference type="AlphaFoldDB" id="A0A2H0RN18"/>
<dbReference type="PANTHER" id="PTHR22807:SF61">
    <property type="entry name" value="NOL1_NOP2_SUN FAMILY PROTEIN _ ANTITERMINATION NUSB DOMAIN-CONTAINING PROTEIN"/>
    <property type="match status" value="1"/>
</dbReference>
<dbReference type="PROSITE" id="PS51686">
    <property type="entry name" value="SAM_MT_RSMB_NOP"/>
    <property type="match status" value="1"/>
</dbReference>
<keyword evidence="5 6" id="KW-0694">RNA-binding</keyword>
<reference evidence="8 9" key="1">
    <citation type="submission" date="2017-09" db="EMBL/GenBank/DDBJ databases">
        <title>Depth-based differentiation of microbial function through sediment-hosted aquifers and enrichment of novel symbionts in the deep terrestrial subsurface.</title>
        <authorList>
            <person name="Probst A.J."/>
            <person name="Ladd B."/>
            <person name="Jarett J.K."/>
            <person name="Geller-Mcgrath D.E."/>
            <person name="Sieber C.M."/>
            <person name="Emerson J.B."/>
            <person name="Anantharaman K."/>
            <person name="Thomas B.C."/>
            <person name="Malmstrom R."/>
            <person name="Stieglmeier M."/>
            <person name="Klingl A."/>
            <person name="Woyke T."/>
            <person name="Ryan C.M."/>
            <person name="Banfield J.F."/>
        </authorList>
    </citation>
    <scope>NUCLEOTIDE SEQUENCE [LARGE SCALE GENOMIC DNA]</scope>
    <source>
        <strain evidence="8">CG10_big_fil_rev_8_21_14_0_10_50_16</strain>
    </source>
</reference>
<name>A0A2H0RN18_9BACT</name>
<dbReference type="PROSITE" id="PS01153">
    <property type="entry name" value="NOL1_NOP2_SUN"/>
    <property type="match status" value="1"/>
</dbReference>
<evidence type="ECO:0000313" key="8">
    <source>
        <dbReference type="EMBL" id="PIR47870.1"/>
    </source>
</evidence>
<dbReference type="InterPro" id="IPR023267">
    <property type="entry name" value="RCMT"/>
</dbReference>
<keyword evidence="3 6" id="KW-0808">Transferase</keyword>
<feature type="binding site" evidence="6">
    <location>
        <position position="187"/>
    </location>
    <ligand>
        <name>S-adenosyl-L-methionine</name>
        <dbReference type="ChEBI" id="CHEBI:59789"/>
    </ligand>
</feature>
<gene>
    <name evidence="8" type="ORF">COV06_00515</name>
</gene>
<dbReference type="Gene3D" id="3.40.50.150">
    <property type="entry name" value="Vaccinia Virus protein VP39"/>
    <property type="match status" value="1"/>
</dbReference>
<keyword evidence="2 6" id="KW-0489">Methyltransferase</keyword>
<dbReference type="PANTHER" id="PTHR22807">
    <property type="entry name" value="NOP2 YEAST -RELATED NOL1/NOP2/FMU SUN DOMAIN-CONTAINING"/>
    <property type="match status" value="1"/>
</dbReference>
<protein>
    <submittedName>
        <fullName evidence="8">Fmu (Sun) domain-containing protein</fullName>
    </submittedName>
</protein>
<comment type="caution">
    <text evidence="8">The sequence shown here is derived from an EMBL/GenBank/DDBJ whole genome shotgun (WGS) entry which is preliminary data.</text>
</comment>
<organism evidence="8 9">
    <name type="scientific">Candidatus Uhrbacteria bacterium CG10_big_fil_rev_8_21_14_0_10_50_16</name>
    <dbReference type="NCBI Taxonomy" id="1975039"/>
    <lineage>
        <taxon>Bacteria</taxon>
        <taxon>Candidatus Uhriibacteriota</taxon>
    </lineage>
</organism>
<evidence type="ECO:0000256" key="5">
    <source>
        <dbReference type="ARBA" id="ARBA00022884"/>
    </source>
</evidence>
<keyword evidence="4 6" id="KW-0949">S-adenosyl-L-methionine</keyword>
<evidence type="ECO:0000256" key="6">
    <source>
        <dbReference type="PROSITE-ProRule" id="PRU01023"/>
    </source>
</evidence>
<dbReference type="Proteomes" id="UP000230084">
    <property type="component" value="Unassembled WGS sequence"/>
</dbReference>
<proteinExistence type="inferred from homology"/>
<dbReference type="GO" id="GO:0003723">
    <property type="term" value="F:RNA binding"/>
    <property type="evidence" value="ECO:0007669"/>
    <property type="project" value="UniProtKB-UniRule"/>
</dbReference>
<accession>A0A2H0RN18</accession>
<feature type="active site" description="Nucleophile" evidence="6">
    <location>
        <position position="241"/>
    </location>
</feature>
<dbReference type="PRINTS" id="PR02008">
    <property type="entry name" value="RCMTFAMILY"/>
</dbReference>
<sequence length="303" mass="33500">MTSNPLPKPFLDRLTNQFGARNVETILEGFRTKRLTTFRTNISKATDAEIETFLTEHQISFTRVESIPHAFCVEGIGDKGVLSLPICQDGRIYVQGLSSMVPPLILNTQPGESVLDLCAAPGSKTSQIAADMQQQGQLIAMEQNTVRFDKLLFTLAKQGLPFVDARKGNAIQLCRSLHNTFDAILADVPCTAEGRMNLSLERSYAYWSERNIEKHVAMQKDLLRAAVPCLKPGGRLVYSTCTLAPQENEGIIRWLLKTFPHLSLVPIQSPLPSHPVSEGFYLLPSVEHEGLFVACVNSESVFG</sequence>
<feature type="binding site" evidence="6">
    <location>
        <position position="142"/>
    </location>
    <ligand>
        <name>S-adenosyl-L-methionine</name>
        <dbReference type="ChEBI" id="CHEBI:59789"/>
    </ligand>
</feature>
<dbReference type="GO" id="GO:0008173">
    <property type="term" value="F:RNA methyltransferase activity"/>
    <property type="evidence" value="ECO:0007669"/>
    <property type="project" value="InterPro"/>
</dbReference>
<evidence type="ECO:0000259" key="7">
    <source>
        <dbReference type="PROSITE" id="PS51686"/>
    </source>
</evidence>
<feature type="domain" description="SAM-dependent MTase RsmB/NOP-type" evidence="7">
    <location>
        <begin position="26"/>
        <end position="299"/>
    </location>
</feature>
<dbReference type="InterPro" id="IPR029063">
    <property type="entry name" value="SAM-dependent_MTases_sf"/>
</dbReference>
<dbReference type="InterPro" id="IPR049560">
    <property type="entry name" value="MeTrfase_RsmB-F_NOP2_cat"/>
</dbReference>
<comment type="caution">
    <text evidence="6">Lacks conserved residue(s) required for the propagation of feature annotation.</text>
</comment>
<evidence type="ECO:0000313" key="9">
    <source>
        <dbReference type="Proteomes" id="UP000230084"/>
    </source>
</evidence>